<protein>
    <submittedName>
        <fullName evidence="2">Uncharacterized protein</fullName>
    </submittedName>
</protein>
<feature type="non-terminal residue" evidence="2">
    <location>
        <position position="114"/>
    </location>
</feature>
<sequence>MFGTREGKNWRQGRKLVKLEQMIRNGGIPKNLKSKTQSADSNLRPRYEDSGKTKDLPTSAPRAESEKLGKAFTDVPKFVQGQGSKSTNSLHPDSFLFPTRGISSFISSLGARCR</sequence>
<dbReference type="Proteomes" id="UP000499080">
    <property type="component" value="Unassembled WGS sequence"/>
</dbReference>
<organism evidence="2 3">
    <name type="scientific">Araneus ventricosus</name>
    <name type="common">Orbweaver spider</name>
    <name type="synonym">Epeira ventricosa</name>
    <dbReference type="NCBI Taxonomy" id="182803"/>
    <lineage>
        <taxon>Eukaryota</taxon>
        <taxon>Metazoa</taxon>
        <taxon>Ecdysozoa</taxon>
        <taxon>Arthropoda</taxon>
        <taxon>Chelicerata</taxon>
        <taxon>Arachnida</taxon>
        <taxon>Araneae</taxon>
        <taxon>Araneomorphae</taxon>
        <taxon>Entelegynae</taxon>
        <taxon>Araneoidea</taxon>
        <taxon>Araneidae</taxon>
        <taxon>Araneus</taxon>
    </lineage>
</organism>
<evidence type="ECO:0000256" key="1">
    <source>
        <dbReference type="SAM" id="MobiDB-lite"/>
    </source>
</evidence>
<keyword evidence="3" id="KW-1185">Reference proteome</keyword>
<proteinExistence type="predicted"/>
<comment type="caution">
    <text evidence="2">The sequence shown here is derived from an EMBL/GenBank/DDBJ whole genome shotgun (WGS) entry which is preliminary data.</text>
</comment>
<feature type="region of interest" description="Disordered" evidence="1">
    <location>
        <begin position="25"/>
        <end position="71"/>
    </location>
</feature>
<gene>
    <name evidence="2" type="ORF">AVEN_248795_1</name>
</gene>
<reference evidence="2 3" key="1">
    <citation type="journal article" date="2019" name="Sci. Rep.">
        <title>Orb-weaving spider Araneus ventricosus genome elucidates the spidroin gene catalogue.</title>
        <authorList>
            <person name="Kono N."/>
            <person name="Nakamura H."/>
            <person name="Ohtoshi R."/>
            <person name="Moran D.A.P."/>
            <person name="Shinohara A."/>
            <person name="Yoshida Y."/>
            <person name="Fujiwara M."/>
            <person name="Mori M."/>
            <person name="Tomita M."/>
            <person name="Arakawa K."/>
        </authorList>
    </citation>
    <scope>NUCLEOTIDE SEQUENCE [LARGE SCALE GENOMIC DNA]</scope>
</reference>
<name>A0A4Y2WHZ9_ARAVE</name>
<dbReference type="AlphaFoldDB" id="A0A4Y2WHZ9"/>
<accession>A0A4Y2WHZ9</accession>
<evidence type="ECO:0000313" key="2">
    <source>
        <dbReference type="EMBL" id="GBO36052.1"/>
    </source>
</evidence>
<dbReference type="EMBL" id="BGPR01060119">
    <property type="protein sequence ID" value="GBO36052.1"/>
    <property type="molecule type" value="Genomic_DNA"/>
</dbReference>
<feature type="compositionally biased region" description="Basic and acidic residues" evidence="1">
    <location>
        <begin position="43"/>
        <end position="55"/>
    </location>
</feature>
<evidence type="ECO:0000313" key="3">
    <source>
        <dbReference type="Proteomes" id="UP000499080"/>
    </source>
</evidence>